<dbReference type="PANTHER" id="PTHR46830">
    <property type="entry name" value="TRANSFERASE, PUTATIVE-RELATED"/>
    <property type="match status" value="1"/>
</dbReference>
<evidence type="ECO:0000313" key="1">
    <source>
        <dbReference type="EMBL" id="KAK3099630.1"/>
    </source>
</evidence>
<proteinExistence type="predicted"/>
<accession>A0AA88YDY9</accession>
<name>A0AA88YDY9_PINIB</name>
<evidence type="ECO:0008006" key="3">
    <source>
        <dbReference type="Google" id="ProtNLM"/>
    </source>
</evidence>
<dbReference type="EMBL" id="VSWD01000006">
    <property type="protein sequence ID" value="KAK3099630.1"/>
    <property type="molecule type" value="Genomic_DNA"/>
</dbReference>
<organism evidence="1 2">
    <name type="scientific">Pinctada imbricata</name>
    <name type="common">Atlantic pearl-oyster</name>
    <name type="synonym">Pinctada martensii</name>
    <dbReference type="NCBI Taxonomy" id="66713"/>
    <lineage>
        <taxon>Eukaryota</taxon>
        <taxon>Metazoa</taxon>
        <taxon>Spiralia</taxon>
        <taxon>Lophotrochozoa</taxon>
        <taxon>Mollusca</taxon>
        <taxon>Bivalvia</taxon>
        <taxon>Autobranchia</taxon>
        <taxon>Pteriomorphia</taxon>
        <taxon>Pterioida</taxon>
        <taxon>Pterioidea</taxon>
        <taxon>Pteriidae</taxon>
        <taxon>Pinctada</taxon>
    </lineage>
</organism>
<protein>
    <recommendedName>
        <fullName evidence="3">Alpha-1,4-N-acetylglucosaminyltransferase</fullName>
    </recommendedName>
</protein>
<dbReference type="InterPro" id="IPR007577">
    <property type="entry name" value="GlycoTrfase_DXD_sugar-bd_CS"/>
</dbReference>
<comment type="caution">
    <text evidence="1">The sequence shown here is derived from an EMBL/GenBank/DDBJ whole genome shotgun (WGS) entry which is preliminary data.</text>
</comment>
<evidence type="ECO:0000313" key="2">
    <source>
        <dbReference type="Proteomes" id="UP001186944"/>
    </source>
</evidence>
<dbReference type="Proteomes" id="UP001186944">
    <property type="component" value="Unassembled WGS sequence"/>
</dbReference>
<gene>
    <name evidence="1" type="ORF">FSP39_007237</name>
</gene>
<keyword evidence="2" id="KW-1185">Reference proteome</keyword>
<dbReference type="SUPFAM" id="SSF53448">
    <property type="entry name" value="Nucleotide-diphospho-sugar transferases"/>
    <property type="match status" value="1"/>
</dbReference>
<dbReference type="Gene3D" id="3.90.550.20">
    <property type="match status" value="1"/>
</dbReference>
<dbReference type="AlphaFoldDB" id="A0AA88YDY9"/>
<dbReference type="Pfam" id="PF04488">
    <property type="entry name" value="Gly_transf_sug"/>
    <property type="match status" value="1"/>
</dbReference>
<dbReference type="InterPro" id="IPR029044">
    <property type="entry name" value="Nucleotide-diphossugar_trans"/>
</dbReference>
<sequence>MENNWTFTCKRRCPDMPSRKMPSQERRQIFLECEDYTLREARDSVYEVPSYHFDNDCIDHVILRNCRDGKLVPNIIHYVWFGKREMNFYHFLAVMGVHKKQKPCLILFHSDYLPFGPYWEYLLELVPNIIHVQFKPDTVIAGKRIKFVEHQADYARLKAIQRFGGIYADTDTIFLRSLDPLRNYNFTLSKAFDYNLSNGLILSACNATFLKYWFKAYETYDPNKWGYHSTIIPFKIWQSHLDEVGLIHVEEKTFVKPNGIDAPKQIFKENYNWSHNYAIHMFIRFNRTVHNFKDIRYLNTTVGSVSRFILLDNKELCEN</sequence>
<reference evidence="1" key="1">
    <citation type="submission" date="2019-08" db="EMBL/GenBank/DDBJ databases">
        <title>The improved chromosome-level genome for the pearl oyster Pinctada fucata martensii using PacBio sequencing and Hi-C.</title>
        <authorList>
            <person name="Zheng Z."/>
        </authorList>
    </citation>
    <scope>NUCLEOTIDE SEQUENCE</scope>
    <source>
        <strain evidence="1">ZZ-2019</strain>
        <tissue evidence="1">Adductor muscle</tissue>
    </source>
</reference>
<dbReference type="PANTHER" id="PTHR46830:SF1">
    <property type="entry name" value="ALPHA-1,4-N-ACETYLGLUCOSAMINYLTRANSFERASE"/>
    <property type="match status" value="1"/>
</dbReference>